<reference evidence="2 3" key="1">
    <citation type="journal article" date="2015" name="Nature">
        <title>rRNA introns, odd ribosomes, and small enigmatic genomes across a large radiation of phyla.</title>
        <authorList>
            <person name="Brown C.T."/>
            <person name="Hug L.A."/>
            <person name="Thomas B.C."/>
            <person name="Sharon I."/>
            <person name="Castelle C.J."/>
            <person name="Singh A."/>
            <person name="Wilkins M.J."/>
            <person name="Williams K.H."/>
            <person name="Banfield J.F."/>
        </authorList>
    </citation>
    <scope>NUCLEOTIDE SEQUENCE [LARGE SCALE GENOMIC DNA]</scope>
</reference>
<sequence length="52" mass="6069">MKPLNILIIAILIYLVWAIWHHRRDKSLTLVILMEYILLAGLVLILILGIYV</sequence>
<dbReference type="AlphaFoldDB" id="A0A0G0KBW3"/>
<dbReference type="EMBL" id="LBVC01000048">
    <property type="protein sequence ID" value="KKQ77118.1"/>
    <property type="molecule type" value="Genomic_DNA"/>
</dbReference>
<keyword evidence="1" id="KW-0472">Membrane</keyword>
<dbReference type="Proteomes" id="UP000034324">
    <property type="component" value="Unassembled WGS sequence"/>
</dbReference>
<feature type="transmembrane region" description="Helical" evidence="1">
    <location>
        <begin position="6"/>
        <end position="21"/>
    </location>
</feature>
<comment type="caution">
    <text evidence="2">The sequence shown here is derived from an EMBL/GenBank/DDBJ whole genome shotgun (WGS) entry which is preliminary data.</text>
</comment>
<keyword evidence="1" id="KW-0812">Transmembrane</keyword>
<evidence type="ECO:0000313" key="2">
    <source>
        <dbReference type="EMBL" id="KKQ77118.1"/>
    </source>
</evidence>
<evidence type="ECO:0000256" key="1">
    <source>
        <dbReference type="SAM" id="Phobius"/>
    </source>
</evidence>
<keyword evidence="1" id="KW-1133">Transmembrane helix</keyword>
<evidence type="ECO:0000313" key="3">
    <source>
        <dbReference type="Proteomes" id="UP000034324"/>
    </source>
</evidence>
<protein>
    <submittedName>
        <fullName evidence="2">Uncharacterized protein</fullName>
    </submittedName>
</protein>
<accession>A0A0G0KBW3</accession>
<name>A0A0G0KBW3_9BACT</name>
<organism evidence="2 3">
    <name type="scientific">Candidatus Daviesbacteria bacterium GW2011_GWF2_38_6</name>
    <dbReference type="NCBI Taxonomy" id="1618432"/>
    <lineage>
        <taxon>Bacteria</taxon>
        <taxon>Candidatus Daviesiibacteriota</taxon>
    </lineage>
</organism>
<proteinExistence type="predicted"/>
<gene>
    <name evidence="2" type="ORF">US99_C0048G0004</name>
</gene>
<feature type="transmembrane region" description="Helical" evidence="1">
    <location>
        <begin position="28"/>
        <end position="51"/>
    </location>
</feature>